<reference evidence="2" key="2">
    <citation type="submission" date="2020-05" db="UniProtKB">
        <authorList>
            <consortium name="EnsemblMetazoa"/>
        </authorList>
    </citation>
    <scope>IDENTIFICATION</scope>
    <source>
        <strain evidence="2">IAEA</strain>
    </source>
</reference>
<dbReference type="Proteomes" id="UP000092445">
    <property type="component" value="Unassembled WGS sequence"/>
</dbReference>
<dbReference type="AlphaFoldDB" id="A0A1B0AJL6"/>
<protein>
    <submittedName>
        <fullName evidence="2">Uncharacterized protein</fullName>
    </submittedName>
</protein>
<reference evidence="3" key="1">
    <citation type="submission" date="2014-03" db="EMBL/GenBank/DDBJ databases">
        <authorList>
            <person name="Aksoy S."/>
            <person name="Warren W."/>
            <person name="Wilson R.K."/>
        </authorList>
    </citation>
    <scope>NUCLEOTIDE SEQUENCE [LARGE SCALE GENOMIC DNA]</scope>
    <source>
        <strain evidence="3">IAEA</strain>
    </source>
</reference>
<evidence type="ECO:0000256" key="1">
    <source>
        <dbReference type="SAM" id="Phobius"/>
    </source>
</evidence>
<keyword evidence="1" id="KW-1133">Transmembrane helix</keyword>
<proteinExistence type="predicted"/>
<keyword evidence="1" id="KW-0812">Transmembrane</keyword>
<sequence length="162" mass="19111">MYLITEPYSSTTSQNFSRQFVSFYSLFLYFFVLLSVVLSAISLARTHSQEHNGIHEAVIKTLNLKRHWKSELLNSYAIFSKLMTRSRKPSFNLSGGTSRTYLYSLKVATKLPEYKQQKVLKYLKRSHKMKRQNFHYVIKTTFKQIFMYLWLRGNCSLRVGLA</sequence>
<accession>A0A1B0AJL6</accession>
<keyword evidence="3" id="KW-1185">Reference proteome</keyword>
<dbReference type="EnsemblMetazoa" id="GPAI047931-RA">
    <property type="protein sequence ID" value="GPAI047931-PA"/>
    <property type="gene ID" value="GPAI047931"/>
</dbReference>
<evidence type="ECO:0000313" key="3">
    <source>
        <dbReference type="Proteomes" id="UP000092445"/>
    </source>
</evidence>
<feature type="transmembrane region" description="Helical" evidence="1">
    <location>
        <begin position="20"/>
        <end position="44"/>
    </location>
</feature>
<organism evidence="2 3">
    <name type="scientific">Glossina pallidipes</name>
    <name type="common">Tsetse fly</name>
    <dbReference type="NCBI Taxonomy" id="7398"/>
    <lineage>
        <taxon>Eukaryota</taxon>
        <taxon>Metazoa</taxon>
        <taxon>Ecdysozoa</taxon>
        <taxon>Arthropoda</taxon>
        <taxon>Hexapoda</taxon>
        <taxon>Insecta</taxon>
        <taxon>Pterygota</taxon>
        <taxon>Neoptera</taxon>
        <taxon>Endopterygota</taxon>
        <taxon>Diptera</taxon>
        <taxon>Brachycera</taxon>
        <taxon>Muscomorpha</taxon>
        <taxon>Hippoboscoidea</taxon>
        <taxon>Glossinidae</taxon>
        <taxon>Glossina</taxon>
    </lineage>
</organism>
<evidence type="ECO:0000313" key="2">
    <source>
        <dbReference type="EnsemblMetazoa" id="GPAI047931-PA"/>
    </source>
</evidence>
<keyword evidence="1" id="KW-0472">Membrane</keyword>
<name>A0A1B0AJL6_GLOPL</name>
<dbReference type="VEuPathDB" id="VectorBase:GPAI047931"/>